<evidence type="ECO:0000313" key="2">
    <source>
        <dbReference type="EMBL" id="QOW61047.1"/>
    </source>
</evidence>
<dbReference type="SUPFAM" id="SSF50156">
    <property type="entry name" value="PDZ domain-like"/>
    <property type="match status" value="1"/>
</dbReference>
<name>A0A7S6WPU7_9SPIR</name>
<dbReference type="Proteomes" id="UP000593915">
    <property type="component" value="Chromosome"/>
</dbReference>
<dbReference type="Pfam" id="PF17820">
    <property type="entry name" value="PDZ_6"/>
    <property type="match status" value="1"/>
</dbReference>
<reference evidence="2 3" key="1">
    <citation type="submission" date="2020-09" db="EMBL/GenBank/DDBJ databases">
        <title>Characterization of Treponema spp. from bovine digital dermatitis in Korea.</title>
        <authorList>
            <person name="Espiritu H.M."/>
            <person name="Cho Y.I."/>
            <person name="Mamuad L."/>
        </authorList>
    </citation>
    <scope>NUCLEOTIDE SEQUENCE [LARGE SCALE GENOMIC DNA]</scope>
    <source>
        <strain evidence="2 3">KS1</strain>
    </source>
</reference>
<sequence>MKKYLFTAFFIFMFFVLSASEVIEIPFYYDNEKKSIFIYAEIAGKKGYFLFDTGTFASLIFDKKENYNNFKVVAENYSLIIGGVQDSVSVYSIDDIVLAGNTLKINSYFMVSDNPNMGKDYIGIIGLNVFKDKMFEISMTDSVIRIYDKKPDEYKDFLPIQNYSSVELKIFIPIIIDGKTYNAFVDTGASYGGCILLSPTAHNIKKSKQFKIKTLSGYDSFIVKTGAVEVMGIKFKNEDFTTHSIGLSEDIIGMEFLSLFDMLFDLRNEKKAVFYYKPRYPYEYFNFFIGSSGLENIGIYHLDIFDQNRLIVTSLIENSPAWEAGLRPGTIITRLNSKKVSEYSIEGIKILISGSSNLKITYIDGNGKEKTVQITPEKLL</sequence>
<dbReference type="Gene3D" id="2.40.70.10">
    <property type="entry name" value="Acid Proteases"/>
    <property type="match status" value="2"/>
</dbReference>
<dbReference type="AlphaFoldDB" id="A0A7S6WPU7"/>
<dbReference type="RefSeq" id="WP_194076491.1">
    <property type="nucleotide sequence ID" value="NZ_CP061839.1"/>
</dbReference>
<evidence type="ECO:0000313" key="3">
    <source>
        <dbReference type="Proteomes" id="UP000593915"/>
    </source>
</evidence>
<dbReference type="EMBL" id="CP061839">
    <property type="protein sequence ID" value="QOW61047.1"/>
    <property type="molecule type" value="Genomic_DNA"/>
</dbReference>
<proteinExistence type="predicted"/>
<dbReference type="Gene3D" id="2.30.42.10">
    <property type="match status" value="1"/>
</dbReference>
<accession>A0A7S6WPU7</accession>
<gene>
    <name evidence="2" type="ORF">IFE08_01120</name>
</gene>
<dbReference type="InterPro" id="IPR036034">
    <property type="entry name" value="PDZ_sf"/>
</dbReference>
<feature type="domain" description="PDZ" evidence="1">
    <location>
        <begin position="311"/>
        <end position="357"/>
    </location>
</feature>
<organism evidence="2 3">
    <name type="scientific">Treponema pedis</name>
    <dbReference type="NCBI Taxonomy" id="409322"/>
    <lineage>
        <taxon>Bacteria</taxon>
        <taxon>Pseudomonadati</taxon>
        <taxon>Spirochaetota</taxon>
        <taxon>Spirochaetia</taxon>
        <taxon>Spirochaetales</taxon>
        <taxon>Treponemataceae</taxon>
        <taxon>Treponema</taxon>
    </lineage>
</organism>
<dbReference type="SUPFAM" id="SSF50630">
    <property type="entry name" value="Acid proteases"/>
    <property type="match status" value="1"/>
</dbReference>
<dbReference type="InterPro" id="IPR021109">
    <property type="entry name" value="Peptidase_aspartic_dom_sf"/>
</dbReference>
<dbReference type="InterPro" id="IPR041489">
    <property type="entry name" value="PDZ_6"/>
</dbReference>
<evidence type="ECO:0000259" key="1">
    <source>
        <dbReference type="Pfam" id="PF17820"/>
    </source>
</evidence>
<protein>
    <recommendedName>
        <fullName evidence="1">PDZ domain-containing protein</fullName>
    </recommendedName>
</protein>